<reference evidence="1" key="1">
    <citation type="submission" date="2023-11" db="EMBL/GenBank/DDBJ databases">
        <authorList>
            <person name="Poullet M."/>
        </authorList>
    </citation>
    <scope>NUCLEOTIDE SEQUENCE</scope>
    <source>
        <strain evidence="1">E1834</strain>
    </source>
</reference>
<sequence length="150" mass="17068">MSNAYYQHGYGYAQFFGPEPQLVYCPRCKQNQTTKLEFVTGKGSWSCCILTAIFGCLFGFLGMIYLIEAIIEPENTRGSRAARIVFACIFISVGLCICCFAPISFNSDSYMDVEHYCNICDTYIGKYERNSRRPIVILPPELYKNLPTQE</sequence>
<evidence type="ECO:0000313" key="1">
    <source>
        <dbReference type="EMBL" id="CAK5090327.1"/>
    </source>
</evidence>
<proteinExistence type="predicted"/>
<comment type="caution">
    <text evidence="1">The sequence shown here is derived from an EMBL/GenBank/DDBJ whole genome shotgun (WGS) entry which is preliminary data.</text>
</comment>
<name>A0ACB1AFM2_MELEN</name>
<protein>
    <submittedName>
        <fullName evidence="1">Uncharacterized protein</fullName>
    </submittedName>
</protein>
<evidence type="ECO:0000313" key="2">
    <source>
        <dbReference type="Proteomes" id="UP001497535"/>
    </source>
</evidence>
<gene>
    <name evidence="1" type="ORF">MENTE1834_LOCUS38106</name>
</gene>
<dbReference type="Proteomes" id="UP001497535">
    <property type="component" value="Unassembled WGS sequence"/>
</dbReference>
<accession>A0ACB1AFM2</accession>
<keyword evidence="2" id="KW-1185">Reference proteome</keyword>
<dbReference type="EMBL" id="CAVMJV010000081">
    <property type="protein sequence ID" value="CAK5090327.1"/>
    <property type="molecule type" value="Genomic_DNA"/>
</dbReference>
<organism evidence="1 2">
    <name type="scientific">Meloidogyne enterolobii</name>
    <name type="common">Root-knot nematode worm</name>
    <name type="synonym">Meloidogyne mayaguensis</name>
    <dbReference type="NCBI Taxonomy" id="390850"/>
    <lineage>
        <taxon>Eukaryota</taxon>
        <taxon>Metazoa</taxon>
        <taxon>Ecdysozoa</taxon>
        <taxon>Nematoda</taxon>
        <taxon>Chromadorea</taxon>
        <taxon>Rhabditida</taxon>
        <taxon>Tylenchina</taxon>
        <taxon>Tylenchomorpha</taxon>
        <taxon>Tylenchoidea</taxon>
        <taxon>Meloidogynidae</taxon>
        <taxon>Meloidogyninae</taxon>
        <taxon>Meloidogyne</taxon>
    </lineage>
</organism>